<feature type="signal peptide" evidence="2">
    <location>
        <begin position="1"/>
        <end position="19"/>
    </location>
</feature>
<keyword evidence="1" id="KW-1133">Transmembrane helix</keyword>
<feature type="transmembrane region" description="Helical" evidence="1">
    <location>
        <begin position="89"/>
        <end position="111"/>
    </location>
</feature>
<evidence type="ECO:0008006" key="5">
    <source>
        <dbReference type="Google" id="ProtNLM"/>
    </source>
</evidence>
<protein>
    <recommendedName>
        <fullName evidence="5">Odorant receptor</fullName>
    </recommendedName>
</protein>
<evidence type="ECO:0000256" key="2">
    <source>
        <dbReference type="SAM" id="SignalP"/>
    </source>
</evidence>
<proteinExistence type="predicted"/>
<feature type="chain" id="PRO_5047358014" description="Odorant receptor" evidence="2">
    <location>
        <begin position="20"/>
        <end position="355"/>
    </location>
</feature>
<keyword evidence="4" id="KW-1185">Reference proteome</keyword>
<name>A0ABP1PQD0_9HEXA</name>
<feature type="transmembrane region" description="Helical" evidence="1">
    <location>
        <begin position="152"/>
        <end position="182"/>
    </location>
</feature>
<organism evidence="3 4">
    <name type="scientific">Orchesella dallaii</name>
    <dbReference type="NCBI Taxonomy" id="48710"/>
    <lineage>
        <taxon>Eukaryota</taxon>
        <taxon>Metazoa</taxon>
        <taxon>Ecdysozoa</taxon>
        <taxon>Arthropoda</taxon>
        <taxon>Hexapoda</taxon>
        <taxon>Collembola</taxon>
        <taxon>Entomobryomorpha</taxon>
        <taxon>Entomobryoidea</taxon>
        <taxon>Orchesellidae</taxon>
        <taxon>Orchesellinae</taxon>
        <taxon>Orchesella</taxon>
    </lineage>
</organism>
<feature type="transmembrane region" description="Helical" evidence="1">
    <location>
        <begin position="230"/>
        <end position="251"/>
    </location>
</feature>
<keyword evidence="1" id="KW-0472">Membrane</keyword>
<evidence type="ECO:0000256" key="1">
    <source>
        <dbReference type="SAM" id="Phobius"/>
    </source>
</evidence>
<reference evidence="3 4" key="1">
    <citation type="submission" date="2024-08" db="EMBL/GenBank/DDBJ databases">
        <authorList>
            <person name="Cucini C."/>
            <person name="Frati F."/>
        </authorList>
    </citation>
    <scope>NUCLEOTIDE SEQUENCE [LARGE SCALE GENOMIC DNA]</scope>
</reference>
<comment type="caution">
    <text evidence="3">The sequence shown here is derived from an EMBL/GenBank/DDBJ whole genome shotgun (WGS) entry which is preliminary data.</text>
</comment>
<accession>A0ABP1PQD0</accession>
<keyword evidence="1" id="KW-0812">Transmembrane</keyword>
<evidence type="ECO:0000313" key="3">
    <source>
        <dbReference type="EMBL" id="CAL8069313.1"/>
    </source>
</evidence>
<gene>
    <name evidence="3" type="ORF">ODALV1_LOCUS706</name>
</gene>
<dbReference type="EMBL" id="CAXLJM020000004">
    <property type="protein sequence ID" value="CAL8069313.1"/>
    <property type="molecule type" value="Genomic_DNA"/>
</dbReference>
<keyword evidence="2" id="KW-0732">Signal</keyword>
<feature type="transmembrane region" description="Helical" evidence="1">
    <location>
        <begin position="263"/>
        <end position="288"/>
    </location>
</feature>
<evidence type="ECO:0000313" key="4">
    <source>
        <dbReference type="Proteomes" id="UP001642540"/>
    </source>
</evidence>
<sequence length="355" mass="41018">MLKTSFCFTAVLAIQMLEADNVSFGMKAQSGFFLVSFSNLWIVNWLVLKAEQEICQLSNRIFQFEARHYKRFGDHWNGAKEMVLRVARVFDFIGTTTAVVTYIIYICQIWVQPCFPGNFGYMFYAECRSQFFSCGWMTRLNSWVGVAVKVTLIWFSSTCAIFMFSTFTLVVVQFTCIFSFCYRNYLIYLQNIMGLFKQQQKICDEQRNDLIIYKQIQLLLIHHNSIHQSLIVVVILNQSMFVVTVGLFLLIGMYSRLDISQKLLFVVTGIDALLVVVVVFGFLGLVYASSMNTLEIGKEVQILRKDPWARRYIRSWPPLKIGLGSVNFIDKVTGLVSVDFSVNQTVNLLMMDRRH</sequence>
<dbReference type="Proteomes" id="UP001642540">
    <property type="component" value="Unassembled WGS sequence"/>
</dbReference>